<comment type="caution">
    <text evidence="5">The sequence shown here is derived from an EMBL/GenBank/DDBJ whole genome shotgun (WGS) entry which is preliminary data.</text>
</comment>
<evidence type="ECO:0000256" key="1">
    <source>
        <dbReference type="ARBA" id="ARBA00001968"/>
    </source>
</evidence>
<evidence type="ECO:0000313" key="5">
    <source>
        <dbReference type="EMBL" id="KAL3783157.1"/>
    </source>
</evidence>
<organism evidence="5 6">
    <name type="scientific">Cyclotella cryptica</name>
    <dbReference type="NCBI Taxonomy" id="29204"/>
    <lineage>
        <taxon>Eukaryota</taxon>
        <taxon>Sar</taxon>
        <taxon>Stramenopiles</taxon>
        <taxon>Ochrophyta</taxon>
        <taxon>Bacillariophyta</taxon>
        <taxon>Coscinodiscophyceae</taxon>
        <taxon>Thalassiosirophycidae</taxon>
        <taxon>Stephanodiscales</taxon>
        <taxon>Stephanodiscaceae</taxon>
        <taxon>Cyclotella</taxon>
    </lineage>
</organism>
<feature type="region of interest" description="Disordered" evidence="3">
    <location>
        <begin position="97"/>
        <end position="125"/>
    </location>
</feature>
<evidence type="ECO:0000259" key="4">
    <source>
        <dbReference type="Pfam" id="PF13359"/>
    </source>
</evidence>
<name>A0ABD3P5Y7_9STRA</name>
<dbReference type="InterPro" id="IPR027806">
    <property type="entry name" value="HARBI1_dom"/>
</dbReference>
<feature type="domain" description="DDE Tnp4" evidence="4">
    <location>
        <begin position="202"/>
        <end position="304"/>
    </location>
</feature>
<protein>
    <recommendedName>
        <fullName evidence="4">DDE Tnp4 domain-containing protein</fullName>
    </recommendedName>
</protein>
<reference evidence="5 6" key="1">
    <citation type="journal article" date="2020" name="G3 (Bethesda)">
        <title>Improved Reference Genome for Cyclotella cryptica CCMP332, a Model for Cell Wall Morphogenesis, Salinity Adaptation, and Lipid Production in Diatoms (Bacillariophyta).</title>
        <authorList>
            <person name="Roberts W.R."/>
            <person name="Downey K.M."/>
            <person name="Ruck E.C."/>
            <person name="Traller J.C."/>
            <person name="Alverson A.J."/>
        </authorList>
    </citation>
    <scope>NUCLEOTIDE SEQUENCE [LARGE SCALE GENOMIC DNA]</scope>
    <source>
        <strain evidence="5 6">CCMP332</strain>
    </source>
</reference>
<dbReference type="AlphaFoldDB" id="A0ABD3P5Y7"/>
<evidence type="ECO:0000313" key="6">
    <source>
        <dbReference type="Proteomes" id="UP001516023"/>
    </source>
</evidence>
<accession>A0ABD3P5Y7</accession>
<feature type="compositionally biased region" description="Basic residues" evidence="3">
    <location>
        <begin position="97"/>
        <end position="114"/>
    </location>
</feature>
<evidence type="ECO:0000256" key="3">
    <source>
        <dbReference type="SAM" id="MobiDB-lite"/>
    </source>
</evidence>
<dbReference type="Pfam" id="PF13359">
    <property type="entry name" value="DDE_Tnp_4"/>
    <property type="match status" value="1"/>
</dbReference>
<dbReference type="Proteomes" id="UP001516023">
    <property type="component" value="Unassembled WGS sequence"/>
</dbReference>
<evidence type="ECO:0000256" key="2">
    <source>
        <dbReference type="ARBA" id="ARBA00022723"/>
    </source>
</evidence>
<dbReference type="EMBL" id="JABMIG020000267">
    <property type="protein sequence ID" value="KAL3783157.1"/>
    <property type="molecule type" value="Genomic_DNA"/>
</dbReference>
<proteinExistence type="predicted"/>
<comment type="cofactor">
    <cofactor evidence="1">
        <name>a divalent metal cation</name>
        <dbReference type="ChEBI" id="CHEBI:60240"/>
    </cofactor>
</comment>
<sequence length="401" mass="45394">MLVCRYRRNAEVFAVHAASAAAMHFISGKNAIKRGSWYGAPTNTRRRRTIQEIYMCLGAKYFQRAYRMSYESFWKLHEKLKEGIVLAHKQYLEKMRRQRRARRSRSSVCGRRRLNSPAPSPIPNGKIESEVRLACALRYFAGGSPYDIMAKYGMSHSEVMNSVWYVVEASNTQSDCHEEQLRIAMEFKDKSSVDFEWCSGAIDGIIIWMNRPTLKEAANVGVDQQKFFCGRKHKFGLNCQAVCDVRGRFLDISITHGASAADCLAFENSELYKRLQKGVLAEDLVLFGDDAYINSIFMATPYPNTSVDAAAEGLREDDSHIQCGDSGYVPMVTNNTIRDVLGAEVQTPDSLIGGGDHFDEVPLSMRRDRTSASAEFTLPRTKLCKHVEDMHMVCPVSNRRY</sequence>
<dbReference type="GO" id="GO:0046872">
    <property type="term" value="F:metal ion binding"/>
    <property type="evidence" value="ECO:0007669"/>
    <property type="project" value="UniProtKB-KW"/>
</dbReference>
<keyword evidence="2" id="KW-0479">Metal-binding</keyword>
<gene>
    <name evidence="5" type="ORF">HJC23_001507</name>
</gene>
<keyword evidence="6" id="KW-1185">Reference proteome</keyword>